<feature type="coiled-coil region" evidence="1">
    <location>
        <begin position="81"/>
        <end position="131"/>
    </location>
</feature>
<sequence>MVQRTIIQNRIRWNDTESDYGGHFFKKVQKGDDWPTLPKPVKVSEDATIQLARTALGKLTSFKGKLVEQLRVHWELNAEQKRALRRELNQLRAQIRDHQAILEATRNALSHRNVQRRLALAESRRLRKEENHDYDMTLSVRSRGFGDIRDSNGNVRWEQVSLTGLCGFSTANLEWSSNDSIALTNKLMGQISSGVDFQAAGALADVDRTVRMIGDSAKKLARSLKKASKGDLAGASRLLVNTKNSSSSVGSIRSSATGRQKWLAQGSSVRDRYLQYQFGIKPLIKDVEAAARAAAWLTDRPIYQKVSAVRKLTEKFVESRGFGTRCSVERTITARAVAILKTQPPAADALGLTDIPSFLWERGFLTFVVDWWIPIGNWLQALQAKRALETAFTVQTVVKRTSLTLEPEPGTGWEWDQNAPNTEYYVELSRRCGVGVSVPFPNLKPLFHKDTEVRVRHALESIALIHLFAEKTIQRRDRDLAAEARQLKRARRSR</sequence>
<dbReference type="RefSeq" id="YP_010769700.1">
    <property type="nucleotide sequence ID" value="NC_074051.1"/>
</dbReference>
<evidence type="ECO:0000256" key="1">
    <source>
        <dbReference type="SAM" id="Coils"/>
    </source>
</evidence>
<proteinExistence type="predicted"/>
<dbReference type="GeneID" id="80398795"/>
<evidence type="ECO:0000313" key="3">
    <source>
        <dbReference type="Proteomes" id="UP000680949"/>
    </source>
</evidence>
<evidence type="ECO:0000313" key="2">
    <source>
        <dbReference type="EMBL" id="DAD50871.1"/>
    </source>
</evidence>
<reference evidence="2" key="1">
    <citation type="submission" date="2020-09" db="EMBL/GenBank/DDBJ databases">
        <title>Leviviricetes taxonomy.</title>
        <authorList>
            <person name="Stockdale S.R."/>
            <person name="Callanan J."/>
            <person name="Adriaenssens E.M."/>
            <person name="Kuhn J.H."/>
            <person name="Rumnieks J."/>
            <person name="Shkoporov A."/>
            <person name="Draper L.A."/>
            <person name="Ross P."/>
            <person name="Hill C."/>
        </authorList>
    </citation>
    <scope>NUCLEOTIDE SEQUENCE</scope>
</reference>
<accession>A0A8S5L0A3</accession>
<keyword evidence="3" id="KW-1185">Reference proteome</keyword>
<dbReference type="EMBL" id="BK013651">
    <property type="protein sequence ID" value="DAD50871.1"/>
    <property type="molecule type" value="Genomic_RNA"/>
</dbReference>
<gene>
    <name evidence="2" type="primary">SRR5467090_5_1</name>
</gene>
<dbReference type="KEGG" id="vg:80398795"/>
<protein>
    <submittedName>
        <fullName evidence="2">Maturation protein</fullName>
    </submittedName>
</protein>
<organism evidence="2 3">
    <name type="scientific">ssRNA phage SRR5467090_5</name>
    <dbReference type="NCBI Taxonomy" id="2786454"/>
    <lineage>
        <taxon>Viruses</taxon>
        <taxon>Riboviria</taxon>
        <taxon>Orthornavirae</taxon>
        <taxon>Lenarviricota</taxon>
        <taxon>Leviviricetes</taxon>
        <taxon>Norzivirales</taxon>
        <taxon>Fiersviridae</taxon>
        <taxon>Pehohrivirus</taxon>
        <taxon>Pehohrivirus asiovicinum</taxon>
    </lineage>
</organism>
<name>A0A8S5L0A3_9VIRU</name>
<keyword evidence="1" id="KW-0175">Coiled coil</keyword>
<dbReference type="Proteomes" id="UP000680949">
    <property type="component" value="Segment"/>
</dbReference>